<dbReference type="AlphaFoldDB" id="A0A0F9M176"/>
<keyword evidence="1" id="KW-0812">Transmembrane</keyword>
<keyword evidence="1" id="KW-0472">Membrane</keyword>
<protein>
    <submittedName>
        <fullName evidence="2">Uncharacterized protein</fullName>
    </submittedName>
</protein>
<feature type="transmembrane region" description="Helical" evidence="1">
    <location>
        <begin position="6"/>
        <end position="25"/>
    </location>
</feature>
<evidence type="ECO:0000256" key="1">
    <source>
        <dbReference type="SAM" id="Phobius"/>
    </source>
</evidence>
<accession>A0A0F9M176</accession>
<dbReference type="EMBL" id="LAZR01009827">
    <property type="protein sequence ID" value="KKM70385.1"/>
    <property type="molecule type" value="Genomic_DNA"/>
</dbReference>
<reference evidence="2" key="1">
    <citation type="journal article" date="2015" name="Nature">
        <title>Complex archaea that bridge the gap between prokaryotes and eukaryotes.</title>
        <authorList>
            <person name="Spang A."/>
            <person name="Saw J.H."/>
            <person name="Jorgensen S.L."/>
            <person name="Zaremba-Niedzwiedzka K."/>
            <person name="Martijn J."/>
            <person name="Lind A.E."/>
            <person name="van Eijk R."/>
            <person name="Schleper C."/>
            <person name="Guy L."/>
            <person name="Ettema T.J."/>
        </authorList>
    </citation>
    <scope>NUCLEOTIDE SEQUENCE</scope>
</reference>
<keyword evidence="1" id="KW-1133">Transmembrane helix</keyword>
<proteinExistence type="predicted"/>
<gene>
    <name evidence="2" type="ORF">LCGC14_1441300</name>
</gene>
<evidence type="ECO:0000313" key="2">
    <source>
        <dbReference type="EMBL" id="KKM70385.1"/>
    </source>
</evidence>
<comment type="caution">
    <text evidence="2">The sequence shown here is derived from an EMBL/GenBank/DDBJ whole genome shotgun (WGS) entry which is preliminary data.</text>
</comment>
<sequence>MERRTILEVVLALGLVIFGGMALLSDKAYHCDANKLAMNCDKLTQYYGLPNGKCWNPELGNKLCRSGWEKDFVVEDEGTEPELADVECPIITIAYVNNCQTGETDKYFCNEKGECKSTEEILSELG</sequence>
<name>A0A0F9M176_9ZZZZ</name>
<organism evidence="2">
    <name type="scientific">marine sediment metagenome</name>
    <dbReference type="NCBI Taxonomy" id="412755"/>
    <lineage>
        <taxon>unclassified sequences</taxon>
        <taxon>metagenomes</taxon>
        <taxon>ecological metagenomes</taxon>
    </lineage>
</organism>